<dbReference type="OrthoDB" id="363297at2"/>
<evidence type="ECO:0000313" key="1">
    <source>
        <dbReference type="EMBL" id="AEB14018.1"/>
    </source>
</evidence>
<dbReference type="AlphaFoldDB" id="F2NXD9"/>
<dbReference type="HOGENOM" id="CLU_2884635_0_0_12"/>
<dbReference type="GeneID" id="302998266"/>
<dbReference type="Proteomes" id="UP000006852">
    <property type="component" value="Chromosome"/>
</dbReference>
<organism evidence="1 2">
    <name type="scientific">Treponema succinifaciens (strain ATCC 33096 / DSM 2489 / 6091)</name>
    <dbReference type="NCBI Taxonomy" id="869209"/>
    <lineage>
        <taxon>Bacteria</taxon>
        <taxon>Pseudomonadati</taxon>
        <taxon>Spirochaetota</taxon>
        <taxon>Spirochaetia</taxon>
        <taxon>Spirochaetales</taxon>
        <taxon>Treponemataceae</taxon>
        <taxon>Treponema</taxon>
    </lineage>
</organism>
<sequence length="63" mass="7052">MLGDNVFIQALQELNNHQIQHGECSITFTYHDGRVQFYTVSTSERHNVASSKKQLGVTDAKSA</sequence>
<proteinExistence type="predicted"/>
<evidence type="ECO:0000313" key="2">
    <source>
        <dbReference type="Proteomes" id="UP000006852"/>
    </source>
</evidence>
<name>F2NXD9_TRES6</name>
<protein>
    <submittedName>
        <fullName evidence="1">Uncharacterized protein</fullName>
    </submittedName>
</protein>
<gene>
    <name evidence="1" type="ordered locus">Tresu_1104</name>
</gene>
<dbReference type="KEGG" id="tsu:Tresu_1104"/>
<accession>F2NXD9</accession>
<dbReference type="EMBL" id="CP002631">
    <property type="protein sequence ID" value="AEB14018.1"/>
    <property type="molecule type" value="Genomic_DNA"/>
</dbReference>
<dbReference type="RefSeq" id="WP_013701307.1">
    <property type="nucleotide sequence ID" value="NC_015385.1"/>
</dbReference>
<reference evidence="2" key="2">
    <citation type="submission" date="2011-04" db="EMBL/GenBank/DDBJ databases">
        <title>The complete genome of chromosome of Treponema succinifaciens DSM 2489.</title>
        <authorList>
            <person name="Lucas S."/>
            <person name="Copeland A."/>
            <person name="Lapidus A."/>
            <person name="Bruce D."/>
            <person name="Goodwin L."/>
            <person name="Pitluck S."/>
            <person name="Peters L."/>
            <person name="Kyrpides N."/>
            <person name="Mavromatis K."/>
            <person name="Ivanova N."/>
            <person name="Ovchinnikova G."/>
            <person name="Teshima H."/>
            <person name="Detter J.C."/>
            <person name="Tapia R."/>
            <person name="Han C."/>
            <person name="Land M."/>
            <person name="Hauser L."/>
            <person name="Markowitz V."/>
            <person name="Cheng J.-F."/>
            <person name="Hugenholtz P."/>
            <person name="Woyke T."/>
            <person name="Wu D."/>
            <person name="Gronow S."/>
            <person name="Wellnitz S."/>
            <person name="Brambilla E."/>
            <person name="Klenk H.-P."/>
            <person name="Eisen J.A."/>
        </authorList>
    </citation>
    <scope>NUCLEOTIDE SEQUENCE [LARGE SCALE GENOMIC DNA]</scope>
    <source>
        <strain evidence="2">ATCC 33096 / DSM 2489 / 6091</strain>
    </source>
</reference>
<reference evidence="1 2" key="1">
    <citation type="journal article" date="2011" name="Stand. Genomic Sci.">
        <title>Complete genome sequence of Treponema succinifaciens type strain (6091).</title>
        <authorList>
            <person name="Han C."/>
            <person name="Gronow S."/>
            <person name="Teshima H."/>
            <person name="Lapidus A."/>
            <person name="Nolan M."/>
            <person name="Lucas S."/>
            <person name="Hammon N."/>
            <person name="Deshpande S."/>
            <person name="Cheng J.F."/>
            <person name="Zeytun A."/>
            <person name="Tapia R."/>
            <person name="Goodwin L."/>
            <person name="Pitluck S."/>
            <person name="Liolios K."/>
            <person name="Pagani I."/>
            <person name="Ivanova N."/>
            <person name="Mavromatis K."/>
            <person name="Mikhailova N."/>
            <person name="Huntemann M."/>
            <person name="Pati A."/>
            <person name="Chen A."/>
            <person name="Palaniappan K."/>
            <person name="Land M."/>
            <person name="Hauser L."/>
            <person name="Brambilla E.M."/>
            <person name="Rohde M."/>
            <person name="Goker M."/>
            <person name="Woyke T."/>
            <person name="Bristow J."/>
            <person name="Eisen J.A."/>
            <person name="Markowitz V."/>
            <person name="Hugenholtz P."/>
            <person name="Kyrpides N.C."/>
            <person name="Klenk H.P."/>
            <person name="Detter J.C."/>
        </authorList>
    </citation>
    <scope>NUCLEOTIDE SEQUENCE [LARGE SCALE GENOMIC DNA]</scope>
    <source>
        <strain evidence="2">ATCC 33096 / DSM 2489 / 6091</strain>
    </source>
</reference>
<keyword evidence="2" id="KW-1185">Reference proteome</keyword>